<gene>
    <name evidence="2" type="ORF">GCM10010910_00990</name>
</gene>
<accession>A0ABQ2MX40</accession>
<reference evidence="3" key="1">
    <citation type="journal article" date="2019" name="Int. J. Syst. Evol. Microbiol.">
        <title>The Global Catalogue of Microorganisms (GCM) 10K type strain sequencing project: providing services to taxonomists for standard genome sequencing and annotation.</title>
        <authorList>
            <consortium name="The Broad Institute Genomics Platform"/>
            <consortium name="The Broad Institute Genome Sequencing Center for Infectious Disease"/>
            <person name="Wu L."/>
            <person name="Ma J."/>
        </authorList>
    </citation>
    <scope>NUCLEOTIDE SEQUENCE [LARGE SCALE GENOMIC DNA]</scope>
    <source>
        <strain evidence="3">CGMCC 4.7181</strain>
    </source>
</reference>
<protein>
    <recommendedName>
        <fullName evidence="1">Putative exodeoxyribonuclease 8 PDDEXK-like domain-containing protein</fullName>
    </recommendedName>
</protein>
<evidence type="ECO:0000313" key="3">
    <source>
        <dbReference type="Proteomes" id="UP000638043"/>
    </source>
</evidence>
<dbReference type="InterPro" id="IPR011604">
    <property type="entry name" value="PDDEXK-like_dom_sf"/>
</dbReference>
<dbReference type="Proteomes" id="UP000638043">
    <property type="component" value="Unassembled WGS sequence"/>
</dbReference>
<proteinExistence type="predicted"/>
<name>A0ABQ2MX40_9MICO</name>
<evidence type="ECO:0000313" key="2">
    <source>
        <dbReference type="EMBL" id="GGO59027.1"/>
    </source>
</evidence>
<dbReference type="RefSeq" id="WP_188699379.1">
    <property type="nucleotide sequence ID" value="NZ_BMMQ01000001.1"/>
</dbReference>
<dbReference type="EMBL" id="BMMQ01000001">
    <property type="protein sequence ID" value="GGO59027.1"/>
    <property type="molecule type" value="Genomic_DNA"/>
</dbReference>
<organism evidence="2 3">
    <name type="scientific">Microbacterium nanhaiense</name>
    <dbReference type="NCBI Taxonomy" id="1301026"/>
    <lineage>
        <taxon>Bacteria</taxon>
        <taxon>Bacillati</taxon>
        <taxon>Actinomycetota</taxon>
        <taxon>Actinomycetes</taxon>
        <taxon>Micrococcales</taxon>
        <taxon>Microbacteriaceae</taxon>
        <taxon>Microbacterium</taxon>
    </lineage>
</organism>
<sequence length="272" mass="30282">MIDYAMEEADYHSRPELSSTGARRLLDSPARFKYWSEHPEPPKAAFDIGTATHSKVLGVGAPAIVYPDEHLTPSGNVSEKAATVAWAAEQRANGLVPISREQARRVDAMAEAVLAEPDARKIIEAIAGREVTIISDVEGVPSRARFDMYNGVRAADLKTGRDASPGGFNRGGMAGHGYYIQEQWYRDTHYAETGHELESFDFIVVESDAPYLVGVYDVDWTYREAARKKTREARERWLECMGTGIWPGYGKKTLLAPTWVVIEDEDEMEAII</sequence>
<dbReference type="InterPro" id="IPR024432">
    <property type="entry name" value="Put_RecE_PDDEXK-like_dom"/>
</dbReference>
<dbReference type="Pfam" id="PF12684">
    <property type="entry name" value="DUF3799"/>
    <property type="match status" value="1"/>
</dbReference>
<dbReference type="Gene3D" id="3.90.320.10">
    <property type="match status" value="1"/>
</dbReference>
<comment type="caution">
    <text evidence="2">The sequence shown here is derived from an EMBL/GenBank/DDBJ whole genome shotgun (WGS) entry which is preliminary data.</text>
</comment>
<feature type="domain" description="Putative exodeoxyribonuclease 8 PDDEXK-like" evidence="1">
    <location>
        <begin position="97"/>
        <end position="250"/>
    </location>
</feature>
<keyword evidence="3" id="KW-1185">Reference proteome</keyword>
<evidence type="ECO:0000259" key="1">
    <source>
        <dbReference type="Pfam" id="PF12684"/>
    </source>
</evidence>